<feature type="transmembrane region" description="Helical" evidence="8">
    <location>
        <begin position="266"/>
        <end position="287"/>
    </location>
</feature>
<feature type="transmembrane region" description="Helical" evidence="8">
    <location>
        <begin position="417"/>
        <end position="440"/>
    </location>
</feature>
<evidence type="ECO:0000256" key="2">
    <source>
        <dbReference type="ARBA" id="ARBA00022475"/>
    </source>
</evidence>
<dbReference type="PANTHER" id="PTHR33908:SF3">
    <property type="entry name" value="UNDECAPRENYL PHOSPHATE-ALPHA-4-AMINO-4-DEOXY-L-ARABINOSE ARABINOSYL TRANSFERASE"/>
    <property type="match status" value="1"/>
</dbReference>
<keyword evidence="2" id="KW-1003">Cell membrane</keyword>
<feature type="transmembrane region" description="Helical" evidence="8">
    <location>
        <begin position="92"/>
        <end position="113"/>
    </location>
</feature>
<evidence type="ECO:0000256" key="6">
    <source>
        <dbReference type="ARBA" id="ARBA00022989"/>
    </source>
</evidence>
<evidence type="ECO:0000256" key="8">
    <source>
        <dbReference type="SAM" id="Phobius"/>
    </source>
</evidence>
<dbReference type="GO" id="GO:0009103">
    <property type="term" value="P:lipopolysaccharide biosynthetic process"/>
    <property type="evidence" value="ECO:0007669"/>
    <property type="project" value="UniProtKB-ARBA"/>
</dbReference>
<dbReference type="Proteomes" id="UP000886043">
    <property type="component" value="Unassembled WGS sequence"/>
</dbReference>
<feature type="transmembrane region" description="Helical" evidence="8">
    <location>
        <begin position="172"/>
        <end position="194"/>
    </location>
</feature>
<dbReference type="GO" id="GO:0010041">
    <property type="term" value="P:response to iron(III) ion"/>
    <property type="evidence" value="ECO:0007669"/>
    <property type="project" value="TreeGrafter"/>
</dbReference>
<sequence length="543" mass="62408">MKRPTPMPKTQKILSAGILLIILYSLAINLPFLWEREFQGEAARRAVAALEMMERGDYLIPYIEGRPYLLKPPGYNWVLIGFFKAFGSHSEFVARLSSVTAATLCALFLALLFRAVAQPPGLIWVLPGLVFLSIPEVLDKACRAEIDMTYTLLVTLSVFSWFYLHEIRKRPYLAWTVTLAFSALGTLTKTFQAPAFLYAAVGPYLLFKRRFREIFSPAHLLGLIIYAGIFSLWFIPAARRVGAERILSAWLGEYAGRQKPLSPSGFWGHFLTFPLEYFEGHLPWILFLPGWLPRNLREDLPFPVKDLALYSLCLLAFSFPLYWILPGTRLRYLLPAVGGLVYLLSVPLYRGWERDRLPGVSLLALRLLGGLILIALPLFVYISWGRLHLRGNLWALVGFLVVTSSGLLVFFGRRARLLVPALFFFVWALKWTFAAVYFPYQERFRNHYSQAARKLALHLPPGTLLCDYRLDTPHLTYYLKYKYRRIRHMRLTKDVQSLKGCKYIITTPENLKDIPFKFKVLFKTKARKTTVILLETHETPGLQ</sequence>
<keyword evidence="3" id="KW-0328">Glycosyltransferase</keyword>
<evidence type="ECO:0000256" key="3">
    <source>
        <dbReference type="ARBA" id="ARBA00022676"/>
    </source>
</evidence>
<organism evidence="9">
    <name type="scientific">Thermosulfurimonas dismutans</name>
    <dbReference type="NCBI Taxonomy" id="999894"/>
    <lineage>
        <taxon>Bacteria</taxon>
        <taxon>Pseudomonadati</taxon>
        <taxon>Thermodesulfobacteriota</taxon>
        <taxon>Thermodesulfobacteria</taxon>
        <taxon>Thermodesulfobacteriales</taxon>
        <taxon>Thermodesulfobacteriaceae</taxon>
        <taxon>Thermosulfurimonas</taxon>
    </lineage>
</organism>
<evidence type="ECO:0000256" key="1">
    <source>
        <dbReference type="ARBA" id="ARBA00004651"/>
    </source>
</evidence>
<feature type="transmembrane region" description="Helical" evidence="8">
    <location>
        <begin position="120"/>
        <end position="138"/>
    </location>
</feature>
<feature type="transmembrane region" description="Helical" evidence="8">
    <location>
        <begin position="214"/>
        <end position="235"/>
    </location>
</feature>
<comment type="subcellular location">
    <subcellularLocation>
        <location evidence="1">Cell membrane</location>
        <topology evidence="1">Multi-pass membrane protein</topology>
    </subcellularLocation>
</comment>
<protein>
    <submittedName>
        <fullName evidence="9">Uncharacterized protein</fullName>
    </submittedName>
</protein>
<feature type="transmembrane region" description="Helical" evidence="8">
    <location>
        <begin position="361"/>
        <end position="381"/>
    </location>
</feature>
<dbReference type="InterPro" id="IPR050297">
    <property type="entry name" value="LipidA_mod_glycosyltrf_83"/>
</dbReference>
<dbReference type="EMBL" id="DRMH01000059">
    <property type="protein sequence ID" value="HFC97726.1"/>
    <property type="molecule type" value="Genomic_DNA"/>
</dbReference>
<evidence type="ECO:0000256" key="7">
    <source>
        <dbReference type="ARBA" id="ARBA00023136"/>
    </source>
</evidence>
<keyword evidence="6 8" id="KW-1133">Transmembrane helix</keyword>
<proteinExistence type="predicted"/>
<evidence type="ECO:0000256" key="5">
    <source>
        <dbReference type="ARBA" id="ARBA00022692"/>
    </source>
</evidence>
<keyword evidence="5 8" id="KW-0812">Transmembrane</keyword>
<accession>A0A7C3H0X0</accession>
<keyword evidence="4" id="KW-0808">Transferase</keyword>
<gene>
    <name evidence="9" type="ORF">ENJ40_04615</name>
</gene>
<feature type="transmembrane region" description="Helical" evidence="8">
    <location>
        <begin position="150"/>
        <end position="165"/>
    </location>
</feature>
<dbReference type="GO" id="GO:0016763">
    <property type="term" value="F:pentosyltransferase activity"/>
    <property type="evidence" value="ECO:0007669"/>
    <property type="project" value="TreeGrafter"/>
</dbReference>
<reference evidence="9" key="1">
    <citation type="journal article" date="2020" name="mSystems">
        <title>Genome- and Community-Level Interaction Insights into Carbon Utilization and Element Cycling Functions of Hydrothermarchaeota in Hydrothermal Sediment.</title>
        <authorList>
            <person name="Zhou Z."/>
            <person name="Liu Y."/>
            <person name="Xu W."/>
            <person name="Pan J."/>
            <person name="Luo Z.H."/>
            <person name="Li M."/>
        </authorList>
    </citation>
    <scope>NUCLEOTIDE SEQUENCE [LARGE SCALE GENOMIC DNA]</scope>
    <source>
        <strain evidence="9">HyVt-483</strain>
    </source>
</reference>
<keyword evidence="7 8" id="KW-0472">Membrane</keyword>
<comment type="caution">
    <text evidence="9">The sequence shown here is derived from an EMBL/GenBank/DDBJ whole genome shotgun (WGS) entry which is preliminary data.</text>
</comment>
<evidence type="ECO:0000313" key="9">
    <source>
        <dbReference type="EMBL" id="HFC97726.1"/>
    </source>
</evidence>
<dbReference type="AlphaFoldDB" id="A0A7C3H0X0"/>
<dbReference type="PANTHER" id="PTHR33908">
    <property type="entry name" value="MANNOSYLTRANSFERASE YKCB-RELATED"/>
    <property type="match status" value="1"/>
</dbReference>
<feature type="transmembrane region" description="Helical" evidence="8">
    <location>
        <begin position="393"/>
        <end position="411"/>
    </location>
</feature>
<evidence type="ECO:0000256" key="4">
    <source>
        <dbReference type="ARBA" id="ARBA00022679"/>
    </source>
</evidence>
<dbReference type="GO" id="GO:0005886">
    <property type="term" value="C:plasma membrane"/>
    <property type="evidence" value="ECO:0007669"/>
    <property type="project" value="UniProtKB-SubCell"/>
</dbReference>
<feature type="transmembrane region" description="Helical" evidence="8">
    <location>
        <begin position="332"/>
        <end position="349"/>
    </location>
</feature>
<feature type="transmembrane region" description="Helical" evidence="8">
    <location>
        <begin position="307"/>
        <end position="325"/>
    </location>
</feature>
<name>A0A7C3H0X0_9BACT</name>